<evidence type="ECO:0000313" key="4">
    <source>
        <dbReference type="EMBL" id="SDK42090.1"/>
    </source>
</evidence>
<dbReference type="Proteomes" id="UP000199008">
    <property type="component" value="Unassembled WGS sequence"/>
</dbReference>
<evidence type="ECO:0000256" key="2">
    <source>
        <dbReference type="SAM" id="Phobius"/>
    </source>
</evidence>
<dbReference type="SMART" id="SM00047">
    <property type="entry name" value="LYZ2"/>
    <property type="match status" value="1"/>
</dbReference>
<keyword evidence="2" id="KW-0812">Transmembrane</keyword>
<dbReference type="STRING" id="576118.SAMN05216216_10379"/>
<dbReference type="RefSeq" id="WP_092984482.1">
    <property type="nucleotide sequence ID" value="NZ_FNFY01000003.1"/>
</dbReference>
<dbReference type="InterPro" id="IPR002901">
    <property type="entry name" value="MGlyc_endo_b_GlcNAc-like_dom"/>
</dbReference>
<dbReference type="PANTHER" id="PTHR33308:SF9">
    <property type="entry name" value="PEPTIDOGLYCAN HYDROLASE FLGJ"/>
    <property type="match status" value="1"/>
</dbReference>
<accession>A0A1G9BS17</accession>
<dbReference type="EMBL" id="FNFY01000003">
    <property type="protein sequence ID" value="SDK42090.1"/>
    <property type="molecule type" value="Genomic_DNA"/>
</dbReference>
<protein>
    <submittedName>
        <fullName evidence="4">Beta-N-acetylglucosaminidase</fullName>
    </submittedName>
</protein>
<organism evidence="4 5">
    <name type="scientific">Lacicoccus qingdaonensis</name>
    <dbReference type="NCBI Taxonomy" id="576118"/>
    <lineage>
        <taxon>Bacteria</taxon>
        <taxon>Bacillati</taxon>
        <taxon>Bacillota</taxon>
        <taxon>Bacilli</taxon>
        <taxon>Bacillales</taxon>
        <taxon>Salinicoccaceae</taxon>
        <taxon>Lacicoccus</taxon>
    </lineage>
</organism>
<proteinExistence type="predicted"/>
<evidence type="ECO:0000256" key="1">
    <source>
        <dbReference type="ARBA" id="ARBA00022801"/>
    </source>
</evidence>
<dbReference type="InterPro" id="IPR051056">
    <property type="entry name" value="Glycosyl_Hydrolase_73"/>
</dbReference>
<feature type="domain" description="Mannosyl-glycoprotein endo-beta-N-acetylglucosamidase-like" evidence="3">
    <location>
        <begin position="103"/>
        <end position="255"/>
    </location>
</feature>
<dbReference type="PANTHER" id="PTHR33308">
    <property type="entry name" value="PEPTIDOGLYCAN HYDROLASE FLGJ"/>
    <property type="match status" value="1"/>
</dbReference>
<reference evidence="5" key="1">
    <citation type="submission" date="2016-10" db="EMBL/GenBank/DDBJ databases">
        <authorList>
            <person name="Varghese N."/>
            <person name="Submissions S."/>
        </authorList>
    </citation>
    <scope>NUCLEOTIDE SEQUENCE [LARGE SCALE GENOMIC DNA]</scope>
    <source>
        <strain evidence="5">CGMCC 1.8895</strain>
    </source>
</reference>
<dbReference type="Gene3D" id="1.10.530.10">
    <property type="match status" value="1"/>
</dbReference>
<sequence>MLNKDKNDMPLLLLSIIMGVFVIAFIVSETTGNRNYQSEFTFDEAVSLQLDKNTQDVTIHEGELTDADEDQIREYMKTDEDHYPLQHMDLREKVDADAETLNEILEGRGILENRGEAFLEAQNNYDINALYLISHAQLETGNGQSELAQGVEADETYYNFFGIGAFDEQAVETGSSYAEQEGWTSPEAAIMGGAEFISENYINNYQNTLYKMRWNPENPGKHQYATDIRWPVIIADIMSSHYNDHNLDTGTMEYTEYLNDE</sequence>
<keyword evidence="5" id="KW-1185">Reference proteome</keyword>
<dbReference type="Pfam" id="PF01832">
    <property type="entry name" value="Glucosaminidase"/>
    <property type="match status" value="1"/>
</dbReference>
<keyword evidence="1" id="KW-0378">Hydrolase</keyword>
<evidence type="ECO:0000259" key="3">
    <source>
        <dbReference type="SMART" id="SM00047"/>
    </source>
</evidence>
<dbReference type="GO" id="GO:0004040">
    <property type="term" value="F:amidase activity"/>
    <property type="evidence" value="ECO:0007669"/>
    <property type="project" value="InterPro"/>
</dbReference>
<dbReference type="OrthoDB" id="9816557at2"/>
<keyword evidence="2" id="KW-1133">Transmembrane helix</keyword>
<dbReference type="AlphaFoldDB" id="A0A1G9BS17"/>
<name>A0A1G9BS17_9BACL</name>
<feature type="transmembrane region" description="Helical" evidence="2">
    <location>
        <begin position="12"/>
        <end position="28"/>
    </location>
</feature>
<gene>
    <name evidence="4" type="ORF">SAMN05216216_10379</name>
</gene>
<evidence type="ECO:0000313" key="5">
    <source>
        <dbReference type="Proteomes" id="UP000199008"/>
    </source>
</evidence>
<keyword evidence="2" id="KW-0472">Membrane</keyword>